<proteinExistence type="predicted"/>
<evidence type="ECO:0000313" key="1">
    <source>
        <dbReference type="EMBL" id="TBW40646.1"/>
    </source>
</evidence>
<organism evidence="1 2">
    <name type="scientific">Siculibacillus lacustris</name>
    <dbReference type="NCBI Taxonomy" id="1549641"/>
    <lineage>
        <taxon>Bacteria</taxon>
        <taxon>Pseudomonadati</taxon>
        <taxon>Pseudomonadota</taxon>
        <taxon>Alphaproteobacteria</taxon>
        <taxon>Hyphomicrobiales</taxon>
        <taxon>Ancalomicrobiaceae</taxon>
        <taxon>Siculibacillus</taxon>
    </lineage>
</organism>
<dbReference type="AlphaFoldDB" id="A0A4Q9VZ82"/>
<keyword evidence="2" id="KW-1185">Reference proteome</keyword>
<dbReference type="InterPro" id="IPR037479">
    <property type="entry name" value="Tauto_MSAD"/>
</dbReference>
<reference evidence="1 2" key="1">
    <citation type="submission" date="2019-02" db="EMBL/GenBank/DDBJ databases">
        <title>Siculibacillus lacustris gen. nov., sp. nov., a new rosette-forming bacterium isolated from a freshwater crater lake (Lake St. Ana, Romania).</title>
        <authorList>
            <person name="Felfoldi T."/>
            <person name="Marton Z."/>
            <person name="Szabo A."/>
            <person name="Mentes A."/>
            <person name="Boka K."/>
            <person name="Marialigeti K."/>
            <person name="Mathe I."/>
            <person name="Koncz M."/>
            <person name="Schumann P."/>
            <person name="Toth E."/>
        </authorList>
    </citation>
    <scope>NUCLEOTIDE SEQUENCE [LARGE SCALE GENOMIC DNA]</scope>
    <source>
        <strain evidence="1 2">SA-279</strain>
    </source>
</reference>
<evidence type="ECO:0000313" key="2">
    <source>
        <dbReference type="Proteomes" id="UP000292781"/>
    </source>
</evidence>
<dbReference type="PANTHER" id="PTHR38460:SF1">
    <property type="entry name" value="TAUTOMERASE YOLI-RELATED"/>
    <property type="match status" value="1"/>
</dbReference>
<dbReference type="Pfam" id="PF14552">
    <property type="entry name" value="Tautomerase_2"/>
    <property type="match status" value="1"/>
</dbReference>
<name>A0A4Q9VZ82_9HYPH</name>
<dbReference type="InterPro" id="IPR014347">
    <property type="entry name" value="Tautomerase/MIF_sf"/>
</dbReference>
<dbReference type="OrthoDB" id="9804765at2"/>
<dbReference type="RefSeq" id="WP_131305735.1">
    <property type="nucleotide sequence ID" value="NZ_SJFN01000003.1"/>
</dbReference>
<dbReference type="EMBL" id="SJFN01000003">
    <property type="protein sequence ID" value="TBW40646.1"/>
    <property type="molecule type" value="Genomic_DNA"/>
</dbReference>
<protein>
    <submittedName>
        <fullName evidence="1">Tautomerase family protein</fullName>
    </submittedName>
</protein>
<comment type="caution">
    <text evidence="1">The sequence shown here is derived from an EMBL/GenBank/DDBJ whole genome shotgun (WGS) entry which is preliminary data.</text>
</comment>
<sequence>MPLVTLNLRKGRSPDVRRAMADAVHAALVANLAIPESDRFQLIREYDDADYIHTDAHLDLTYSRDLVMLEVAFIEGRSDEIKKALIADLAARLTAAVGLRPDDLFITFTEVGRANVSFGKGLAQRAL</sequence>
<dbReference type="SUPFAM" id="SSF55331">
    <property type="entry name" value="Tautomerase/MIF"/>
    <property type="match status" value="1"/>
</dbReference>
<gene>
    <name evidence="1" type="ORF">EYW49_02645</name>
</gene>
<accession>A0A4Q9VZ82</accession>
<dbReference type="Gene3D" id="3.30.429.10">
    <property type="entry name" value="Macrophage Migration Inhibitory Factor"/>
    <property type="match status" value="1"/>
</dbReference>
<dbReference type="Proteomes" id="UP000292781">
    <property type="component" value="Unassembled WGS sequence"/>
</dbReference>
<dbReference type="PANTHER" id="PTHR38460">
    <property type="entry name" value="TAUTOMERASE YOLI-RELATED"/>
    <property type="match status" value="1"/>
</dbReference>